<dbReference type="AlphaFoldDB" id="A0A2S2BVT9"/>
<evidence type="ECO:0000313" key="1">
    <source>
        <dbReference type="EMBL" id="AWK72674.1"/>
    </source>
</evidence>
<proteinExistence type="predicted"/>
<protein>
    <submittedName>
        <fullName evidence="1">Uncharacterized protein</fullName>
    </submittedName>
</protein>
<dbReference type="KEGG" id="roz:CBI38_14965"/>
<sequence length="95" mass="10214">MGTRTNGLKGLSIPPNSGLGGRALARRAGVGARLLPVAHTDVTVGSPSRALFTWNGPVVTDLESRALAGRGDPQWDELMQWLHENITAEPIHCRY</sequence>
<organism evidence="1 2">
    <name type="scientific">Rhodococcus oxybenzonivorans</name>
    <dbReference type="NCBI Taxonomy" id="1990687"/>
    <lineage>
        <taxon>Bacteria</taxon>
        <taxon>Bacillati</taxon>
        <taxon>Actinomycetota</taxon>
        <taxon>Actinomycetes</taxon>
        <taxon>Mycobacteriales</taxon>
        <taxon>Nocardiaceae</taxon>
        <taxon>Rhodococcus</taxon>
    </lineage>
</organism>
<gene>
    <name evidence="1" type="ORF">CBI38_14965</name>
</gene>
<dbReference type="EMBL" id="CP021354">
    <property type="protein sequence ID" value="AWK72674.1"/>
    <property type="molecule type" value="Genomic_DNA"/>
</dbReference>
<accession>A0A2S2BVT9</accession>
<dbReference type="Proteomes" id="UP000245711">
    <property type="component" value="Chromosome"/>
</dbReference>
<keyword evidence="2" id="KW-1185">Reference proteome</keyword>
<name>A0A2S2BVT9_9NOCA</name>
<evidence type="ECO:0000313" key="2">
    <source>
        <dbReference type="Proteomes" id="UP000245711"/>
    </source>
</evidence>
<reference evidence="1 2" key="1">
    <citation type="submission" date="2017-05" db="EMBL/GenBank/DDBJ databases">
        <title>Isolation of Rhodococcus sp. S2-17 biodegrading of BP-3.</title>
        <authorList>
            <person name="Lee Y."/>
            <person name="Kim K.H."/>
            <person name="Chun B.H."/>
            <person name="Jung H.S."/>
            <person name="Jeon C.O."/>
        </authorList>
    </citation>
    <scope>NUCLEOTIDE SEQUENCE [LARGE SCALE GENOMIC DNA]</scope>
    <source>
        <strain evidence="1 2">S2-17</strain>
    </source>
</reference>